<dbReference type="PANTHER" id="PTHR35011:SF11">
    <property type="entry name" value="TRAP TRANSPORTER SMALL PERMEASE PROTEIN"/>
    <property type="match status" value="1"/>
</dbReference>
<keyword evidence="2 9" id="KW-0813">Transport</keyword>
<dbReference type="PANTHER" id="PTHR35011">
    <property type="entry name" value="2,3-DIKETO-L-GULONATE TRAP TRANSPORTER SMALL PERMEASE PROTEIN YIAM"/>
    <property type="match status" value="1"/>
</dbReference>
<keyword evidence="5 9" id="KW-0812">Transmembrane</keyword>
<feature type="transmembrane region" description="Helical" evidence="9">
    <location>
        <begin position="54"/>
        <end position="72"/>
    </location>
</feature>
<dbReference type="GO" id="GO:0005886">
    <property type="term" value="C:plasma membrane"/>
    <property type="evidence" value="ECO:0007669"/>
    <property type="project" value="UniProtKB-SubCell"/>
</dbReference>
<dbReference type="GO" id="GO:0022857">
    <property type="term" value="F:transmembrane transporter activity"/>
    <property type="evidence" value="ECO:0007669"/>
    <property type="project" value="UniProtKB-UniRule"/>
</dbReference>
<dbReference type="Pfam" id="PF04290">
    <property type="entry name" value="DctQ"/>
    <property type="match status" value="1"/>
</dbReference>
<organism evidence="11 12">
    <name type="scientific">Hoeflea prorocentri</name>
    <dbReference type="NCBI Taxonomy" id="1922333"/>
    <lineage>
        <taxon>Bacteria</taxon>
        <taxon>Pseudomonadati</taxon>
        <taxon>Pseudomonadota</taxon>
        <taxon>Alphaproteobacteria</taxon>
        <taxon>Hyphomicrobiales</taxon>
        <taxon>Rhizobiaceae</taxon>
        <taxon>Hoeflea</taxon>
    </lineage>
</organism>
<evidence type="ECO:0000256" key="4">
    <source>
        <dbReference type="ARBA" id="ARBA00022519"/>
    </source>
</evidence>
<feature type="transmembrane region" description="Helical" evidence="9">
    <location>
        <begin position="93"/>
        <end position="116"/>
    </location>
</feature>
<evidence type="ECO:0000256" key="5">
    <source>
        <dbReference type="ARBA" id="ARBA00022692"/>
    </source>
</evidence>
<evidence type="ECO:0000256" key="3">
    <source>
        <dbReference type="ARBA" id="ARBA00022475"/>
    </source>
</evidence>
<keyword evidence="3" id="KW-1003">Cell membrane</keyword>
<proteinExistence type="inferred from homology"/>
<protein>
    <recommendedName>
        <fullName evidence="9">TRAP transporter small permease protein</fullName>
    </recommendedName>
</protein>
<feature type="domain" description="Tripartite ATP-independent periplasmic transporters DctQ component" evidence="10">
    <location>
        <begin position="30"/>
        <end position="159"/>
    </location>
</feature>
<keyword evidence="4 9" id="KW-0997">Cell inner membrane</keyword>
<feature type="transmembrane region" description="Helical" evidence="9">
    <location>
        <begin position="20"/>
        <end position="42"/>
    </location>
</feature>
<dbReference type="Proteomes" id="UP001151234">
    <property type="component" value="Unassembled WGS sequence"/>
</dbReference>
<dbReference type="RefSeq" id="WP_267989199.1">
    <property type="nucleotide sequence ID" value="NZ_JAPJZI010000001.1"/>
</dbReference>
<evidence type="ECO:0000313" key="12">
    <source>
        <dbReference type="Proteomes" id="UP001151234"/>
    </source>
</evidence>
<dbReference type="GO" id="GO:0015740">
    <property type="term" value="P:C4-dicarboxylate transport"/>
    <property type="evidence" value="ECO:0007669"/>
    <property type="project" value="TreeGrafter"/>
</dbReference>
<reference evidence="11" key="1">
    <citation type="submission" date="2022-11" db="EMBL/GenBank/DDBJ databases">
        <title>Draft genome sequence of Hoeflea poritis E7-10 and Hoeflea prorocentri PM5-8, separated from scleractinian coral Porites lutea and marine dinoflagellate.</title>
        <authorList>
            <person name="Zhang G."/>
            <person name="Wei Q."/>
            <person name="Cai L."/>
        </authorList>
    </citation>
    <scope>NUCLEOTIDE SEQUENCE</scope>
    <source>
        <strain evidence="11">PM5-8</strain>
    </source>
</reference>
<comment type="subcellular location">
    <subcellularLocation>
        <location evidence="1 9">Cell inner membrane</location>
        <topology evidence="1 9">Multi-pass membrane protein</topology>
    </subcellularLocation>
</comment>
<comment type="similarity">
    <text evidence="8 9">Belongs to the TRAP transporter small permease family.</text>
</comment>
<keyword evidence="6 9" id="KW-1133">Transmembrane helix</keyword>
<comment type="caution">
    <text evidence="11">The sequence shown here is derived from an EMBL/GenBank/DDBJ whole genome shotgun (WGS) entry which is preliminary data.</text>
</comment>
<comment type="subunit">
    <text evidence="9">The complex comprises the extracytoplasmic solute receptor protein and the two transmembrane proteins.</text>
</comment>
<dbReference type="AlphaFoldDB" id="A0A9X3ZFQ4"/>
<dbReference type="InterPro" id="IPR055348">
    <property type="entry name" value="DctQ"/>
</dbReference>
<evidence type="ECO:0000256" key="2">
    <source>
        <dbReference type="ARBA" id="ARBA00022448"/>
    </source>
</evidence>
<keyword evidence="7 9" id="KW-0472">Membrane</keyword>
<dbReference type="EMBL" id="JAPJZI010000001">
    <property type="protein sequence ID" value="MDA5397747.1"/>
    <property type="molecule type" value="Genomic_DNA"/>
</dbReference>
<evidence type="ECO:0000256" key="9">
    <source>
        <dbReference type="RuleBase" id="RU369079"/>
    </source>
</evidence>
<comment type="function">
    <text evidence="9">Part of the tripartite ATP-independent periplasmic (TRAP) transport system.</text>
</comment>
<evidence type="ECO:0000256" key="6">
    <source>
        <dbReference type="ARBA" id="ARBA00022989"/>
    </source>
</evidence>
<keyword evidence="12" id="KW-1185">Reference proteome</keyword>
<evidence type="ECO:0000313" key="11">
    <source>
        <dbReference type="EMBL" id="MDA5397747.1"/>
    </source>
</evidence>
<evidence type="ECO:0000256" key="7">
    <source>
        <dbReference type="ARBA" id="ARBA00023136"/>
    </source>
</evidence>
<accession>A0A9X3ZFQ4</accession>
<name>A0A9X3ZFQ4_9HYPH</name>
<feature type="transmembrane region" description="Helical" evidence="9">
    <location>
        <begin position="128"/>
        <end position="151"/>
    </location>
</feature>
<evidence type="ECO:0000256" key="8">
    <source>
        <dbReference type="ARBA" id="ARBA00038436"/>
    </source>
</evidence>
<evidence type="ECO:0000259" key="10">
    <source>
        <dbReference type="Pfam" id="PF04290"/>
    </source>
</evidence>
<sequence>MDRLLRYLRVFNKGIAGTALVASGTLVAIITIVVAAGVFWRYVLNDSLSWTEELARYLLIWLAAVGSIVAMHRRQHIAIDILPDMVTGLGGRAIRLLIALVIILTCAVMTYFGWILAWNAWGQTASSFYLPLFYTTAAIPVATTGFLLMAIEQALDVICGEELHSGEAV</sequence>
<evidence type="ECO:0000256" key="1">
    <source>
        <dbReference type="ARBA" id="ARBA00004429"/>
    </source>
</evidence>
<dbReference type="InterPro" id="IPR007387">
    <property type="entry name" value="TRAP_DctQ"/>
</dbReference>
<gene>
    <name evidence="11" type="ORF">OQ273_04090</name>
</gene>